<protein>
    <recommendedName>
        <fullName evidence="7 10">Ribulose-phosphate 3-epimerase</fullName>
        <ecNumber evidence="7 10">5.1.3.1</ecNumber>
    </recommendedName>
</protein>
<dbReference type="InterPro" id="IPR013785">
    <property type="entry name" value="Aldolase_TIM"/>
</dbReference>
<evidence type="ECO:0000256" key="9">
    <source>
        <dbReference type="ARBA" id="ARBA00023235"/>
    </source>
</evidence>
<accession>A0A8J2SHG0</accession>
<comment type="cofactor">
    <cofactor evidence="5">
        <name>Fe(2+)</name>
        <dbReference type="ChEBI" id="CHEBI:29033"/>
    </cofactor>
</comment>
<feature type="binding site" evidence="13">
    <location>
        <begin position="156"/>
        <end position="159"/>
    </location>
    <ligand>
        <name>substrate</name>
    </ligand>
</feature>
<comment type="cofactor">
    <cofactor evidence="4">
        <name>Zn(2+)</name>
        <dbReference type="ChEBI" id="CHEBI:29105"/>
    </cofactor>
</comment>
<reference evidence="14" key="1">
    <citation type="submission" date="2021-11" db="EMBL/GenBank/DDBJ databases">
        <authorList>
            <consortium name="Genoscope - CEA"/>
            <person name="William W."/>
        </authorList>
    </citation>
    <scope>NUCLEOTIDE SEQUENCE</scope>
</reference>
<comment type="cofactor">
    <cofactor evidence="2">
        <name>Mn(2+)</name>
        <dbReference type="ChEBI" id="CHEBI:29035"/>
    </cofactor>
</comment>
<dbReference type="PROSITE" id="PS01085">
    <property type="entry name" value="RIBUL_P_3_EPIMER_1"/>
    <property type="match status" value="1"/>
</dbReference>
<dbReference type="InterPro" id="IPR026019">
    <property type="entry name" value="Ribul_P_3_epim"/>
</dbReference>
<dbReference type="InterPro" id="IPR000056">
    <property type="entry name" value="Ribul_P_3_epim-like"/>
</dbReference>
<proteinExistence type="inferred from homology"/>
<dbReference type="Proteomes" id="UP000789595">
    <property type="component" value="Unassembled WGS sequence"/>
</dbReference>
<dbReference type="PROSITE" id="PS01086">
    <property type="entry name" value="RIBUL_P_3_EPIMER_2"/>
    <property type="match status" value="1"/>
</dbReference>
<dbReference type="NCBIfam" id="NF004076">
    <property type="entry name" value="PRK05581.1-4"/>
    <property type="match status" value="1"/>
</dbReference>
<organism evidence="14 15">
    <name type="scientific">Pelagomonas calceolata</name>
    <dbReference type="NCBI Taxonomy" id="35677"/>
    <lineage>
        <taxon>Eukaryota</taxon>
        <taxon>Sar</taxon>
        <taxon>Stramenopiles</taxon>
        <taxon>Ochrophyta</taxon>
        <taxon>Pelagophyceae</taxon>
        <taxon>Pelagomonadales</taxon>
        <taxon>Pelagomonadaceae</taxon>
        <taxon>Pelagomonas</taxon>
    </lineage>
</organism>
<keyword evidence="12" id="KW-0862">Zinc</keyword>
<feature type="binding site" evidence="13">
    <location>
        <begin position="207"/>
        <end position="208"/>
    </location>
    <ligand>
        <name>substrate</name>
    </ligand>
</feature>
<feature type="binding site" evidence="12">
    <location>
        <position position="185"/>
    </location>
    <ligand>
        <name>a divalent metal cation</name>
        <dbReference type="ChEBI" id="CHEBI:60240"/>
    </ligand>
</feature>
<dbReference type="AlphaFoldDB" id="A0A8J2SHG0"/>
<dbReference type="HAMAP" id="MF_02227">
    <property type="entry name" value="RPE"/>
    <property type="match status" value="1"/>
</dbReference>
<comment type="catalytic activity">
    <reaction evidence="1 10">
        <text>D-ribulose 5-phosphate = D-xylulose 5-phosphate</text>
        <dbReference type="Rhea" id="RHEA:13677"/>
        <dbReference type="ChEBI" id="CHEBI:57737"/>
        <dbReference type="ChEBI" id="CHEBI:58121"/>
        <dbReference type="EC" id="5.1.3.1"/>
    </reaction>
</comment>
<dbReference type="GO" id="GO:0004750">
    <property type="term" value="F:D-ribulose-phosphate 3-epimerase activity"/>
    <property type="evidence" value="ECO:0007669"/>
    <property type="project" value="UniProtKB-EC"/>
</dbReference>
<dbReference type="GO" id="GO:0005737">
    <property type="term" value="C:cytoplasm"/>
    <property type="evidence" value="ECO:0007669"/>
    <property type="project" value="UniProtKB-ARBA"/>
</dbReference>
<dbReference type="CDD" id="cd00429">
    <property type="entry name" value="RPE"/>
    <property type="match status" value="1"/>
</dbReference>
<dbReference type="Pfam" id="PF00834">
    <property type="entry name" value="Ribul_P_3_epim"/>
    <property type="match status" value="1"/>
</dbReference>
<comment type="caution">
    <text evidence="14">The sequence shown here is derived from an EMBL/GenBank/DDBJ whole genome shotgun (WGS) entry which is preliminary data.</text>
</comment>
<evidence type="ECO:0000256" key="3">
    <source>
        <dbReference type="ARBA" id="ARBA00001941"/>
    </source>
</evidence>
<evidence type="ECO:0000313" key="14">
    <source>
        <dbReference type="EMBL" id="CAH0372643.1"/>
    </source>
</evidence>
<gene>
    <name evidence="14" type="ORF">PECAL_3P26540</name>
</gene>
<feature type="active site" description="Proton acceptor" evidence="11">
    <location>
        <position position="43"/>
    </location>
</feature>
<evidence type="ECO:0000256" key="6">
    <source>
        <dbReference type="ARBA" id="ARBA00009541"/>
    </source>
</evidence>
<feature type="active site" description="Proton donor" evidence="11">
    <location>
        <position position="185"/>
    </location>
</feature>
<feature type="binding site" evidence="12">
    <location>
        <position position="74"/>
    </location>
    <ligand>
        <name>a divalent metal cation</name>
        <dbReference type="ChEBI" id="CHEBI:60240"/>
    </ligand>
</feature>
<dbReference type="InterPro" id="IPR011060">
    <property type="entry name" value="RibuloseP-bd_barrel"/>
</dbReference>
<evidence type="ECO:0000256" key="2">
    <source>
        <dbReference type="ARBA" id="ARBA00001936"/>
    </source>
</evidence>
<keyword evidence="12" id="KW-0170">Cobalt</keyword>
<keyword evidence="12" id="KW-0464">Manganese</keyword>
<comment type="cofactor">
    <cofactor evidence="3">
        <name>Co(2+)</name>
        <dbReference type="ChEBI" id="CHEBI:48828"/>
    </cofactor>
</comment>
<evidence type="ECO:0000256" key="7">
    <source>
        <dbReference type="ARBA" id="ARBA00013188"/>
    </source>
</evidence>
<feature type="binding site" evidence="13">
    <location>
        <position position="187"/>
    </location>
    <ligand>
        <name>substrate</name>
    </ligand>
</feature>
<dbReference type="GO" id="GO:0046872">
    <property type="term" value="F:metal ion binding"/>
    <property type="evidence" value="ECO:0007669"/>
    <property type="project" value="UniProtKB-KW"/>
</dbReference>
<evidence type="ECO:0000256" key="5">
    <source>
        <dbReference type="ARBA" id="ARBA00001954"/>
    </source>
</evidence>
<dbReference type="EC" id="5.1.3.1" evidence="7 10"/>
<keyword evidence="8 12" id="KW-0479">Metal-binding</keyword>
<feature type="binding site" evidence="12">
    <location>
        <position position="43"/>
    </location>
    <ligand>
        <name>a divalent metal cation</name>
        <dbReference type="ChEBI" id="CHEBI:60240"/>
    </ligand>
</feature>
<sequence>MAALSAKPLESKIAPSLLACDLSDMAGEAARVMDAGADALHIDVMDGHFVPNLSWGPPVIKKLRQRSDAFFDVHLMVSDPLAYVGPMADAGADGFTFHVEAATDPCDVVDAVRAASRPMVVGVALRPDTPVEALDALWRDGAFLPDLVLVMTVPPGFGGQAFMADQMPKVEALRRRFPTMDIQVDGGLNLATVEVAARAGANCIVAGSAVFKSDRPAEVISALRDGVETLALHKPARKRGGMVSSWRPRAESFEHPP</sequence>
<keyword evidence="15" id="KW-1185">Reference proteome</keyword>
<comment type="similarity">
    <text evidence="6 10">Belongs to the ribulose-phosphate 3-epimerase family.</text>
</comment>
<dbReference type="OrthoDB" id="1927044at2759"/>
<dbReference type="PANTHER" id="PTHR11749">
    <property type="entry name" value="RIBULOSE-5-PHOSPHATE-3-EPIMERASE"/>
    <property type="match status" value="1"/>
</dbReference>
<comment type="cofactor">
    <cofactor evidence="12">
        <name>a divalent metal cation</name>
        <dbReference type="ChEBI" id="CHEBI:60240"/>
    </cofactor>
    <text evidence="12">Binds 1 divalent metal cation per subunit.</text>
</comment>
<dbReference type="GO" id="GO:0006098">
    <property type="term" value="P:pentose-phosphate shunt"/>
    <property type="evidence" value="ECO:0007669"/>
    <property type="project" value="InterPro"/>
</dbReference>
<evidence type="ECO:0000256" key="11">
    <source>
        <dbReference type="PIRSR" id="PIRSR001461-1"/>
    </source>
</evidence>
<evidence type="ECO:0000256" key="10">
    <source>
        <dbReference type="PIRNR" id="PIRNR001461"/>
    </source>
</evidence>
<evidence type="ECO:0000256" key="1">
    <source>
        <dbReference type="ARBA" id="ARBA00001782"/>
    </source>
</evidence>
<dbReference type="Gene3D" id="3.20.20.70">
    <property type="entry name" value="Aldolase class I"/>
    <property type="match status" value="1"/>
</dbReference>
<feature type="binding site" evidence="13">
    <location>
        <position position="74"/>
    </location>
    <ligand>
        <name>substrate</name>
    </ligand>
</feature>
<dbReference type="PIRSF" id="PIRSF001461">
    <property type="entry name" value="RPE"/>
    <property type="match status" value="1"/>
</dbReference>
<evidence type="ECO:0000256" key="8">
    <source>
        <dbReference type="ARBA" id="ARBA00022723"/>
    </source>
</evidence>
<evidence type="ECO:0000313" key="15">
    <source>
        <dbReference type="Proteomes" id="UP000789595"/>
    </source>
</evidence>
<evidence type="ECO:0000256" key="13">
    <source>
        <dbReference type="PIRSR" id="PIRSR001461-3"/>
    </source>
</evidence>
<name>A0A8J2SHG0_9STRA</name>
<dbReference type="SUPFAM" id="SSF51366">
    <property type="entry name" value="Ribulose-phoshate binding barrel"/>
    <property type="match status" value="1"/>
</dbReference>
<keyword evidence="10" id="KW-0119">Carbohydrate metabolism</keyword>
<dbReference type="EMBL" id="CAKKNE010000003">
    <property type="protein sequence ID" value="CAH0372643.1"/>
    <property type="molecule type" value="Genomic_DNA"/>
</dbReference>
<evidence type="ECO:0000256" key="4">
    <source>
        <dbReference type="ARBA" id="ARBA00001947"/>
    </source>
</evidence>
<feature type="binding site" evidence="13">
    <location>
        <position position="16"/>
    </location>
    <ligand>
        <name>substrate</name>
    </ligand>
</feature>
<dbReference type="FunFam" id="3.20.20.70:FF:000004">
    <property type="entry name" value="Ribulose-phosphate 3-epimerase"/>
    <property type="match status" value="1"/>
</dbReference>
<keyword evidence="9 10" id="KW-0413">Isomerase</keyword>
<evidence type="ECO:0000256" key="12">
    <source>
        <dbReference type="PIRSR" id="PIRSR001461-2"/>
    </source>
</evidence>
<feature type="binding site" evidence="12">
    <location>
        <position position="41"/>
    </location>
    <ligand>
        <name>a divalent metal cation</name>
        <dbReference type="ChEBI" id="CHEBI:60240"/>
    </ligand>
</feature>
<dbReference type="GO" id="GO:0005975">
    <property type="term" value="P:carbohydrate metabolic process"/>
    <property type="evidence" value="ECO:0007669"/>
    <property type="project" value="InterPro"/>
</dbReference>